<sequence>MAFPIATPQVPVYGMVSIASDL</sequence>
<evidence type="ECO:0000313" key="1">
    <source>
        <dbReference type="EMBL" id="JAH50958.1"/>
    </source>
</evidence>
<dbReference type="EMBL" id="GBXM01056272">
    <property type="protein sequence ID" value="JAH52305.1"/>
    <property type="molecule type" value="Transcribed_RNA"/>
</dbReference>
<reference evidence="1" key="1">
    <citation type="submission" date="2014-11" db="EMBL/GenBank/DDBJ databases">
        <authorList>
            <person name="Amaro Gonzalez C."/>
        </authorList>
    </citation>
    <scope>NUCLEOTIDE SEQUENCE</scope>
</reference>
<organism evidence="1">
    <name type="scientific">Anguilla anguilla</name>
    <name type="common">European freshwater eel</name>
    <name type="synonym">Muraena anguilla</name>
    <dbReference type="NCBI Taxonomy" id="7936"/>
    <lineage>
        <taxon>Eukaryota</taxon>
        <taxon>Metazoa</taxon>
        <taxon>Chordata</taxon>
        <taxon>Craniata</taxon>
        <taxon>Vertebrata</taxon>
        <taxon>Euteleostomi</taxon>
        <taxon>Actinopterygii</taxon>
        <taxon>Neopterygii</taxon>
        <taxon>Teleostei</taxon>
        <taxon>Anguilliformes</taxon>
        <taxon>Anguillidae</taxon>
        <taxon>Anguilla</taxon>
    </lineage>
</organism>
<dbReference type="AlphaFoldDB" id="A0A0E9TE00"/>
<name>A0A0E9TE00_ANGAN</name>
<dbReference type="EMBL" id="GBXM01057619">
    <property type="protein sequence ID" value="JAH50958.1"/>
    <property type="molecule type" value="Transcribed_RNA"/>
</dbReference>
<accession>A0A0E9TE00</accession>
<protein>
    <submittedName>
        <fullName evidence="1">Uncharacterized protein</fullName>
    </submittedName>
</protein>
<proteinExistence type="predicted"/>
<reference evidence="1" key="2">
    <citation type="journal article" date="2015" name="Fish Shellfish Immunol.">
        <title>Early steps in the European eel (Anguilla anguilla)-Vibrio vulnificus interaction in the gills: Role of the RtxA13 toxin.</title>
        <authorList>
            <person name="Callol A."/>
            <person name="Pajuelo D."/>
            <person name="Ebbesson L."/>
            <person name="Teles M."/>
            <person name="MacKenzie S."/>
            <person name="Amaro C."/>
        </authorList>
    </citation>
    <scope>NUCLEOTIDE SEQUENCE</scope>
</reference>